<feature type="compositionally biased region" description="Polar residues" evidence="1">
    <location>
        <begin position="25"/>
        <end position="62"/>
    </location>
</feature>
<proteinExistence type="predicted"/>
<evidence type="ECO:0000313" key="3">
    <source>
        <dbReference type="Proteomes" id="UP001159427"/>
    </source>
</evidence>
<feature type="region of interest" description="Disordered" evidence="1">
    <location>
        <begin position="1"/>
        <end position="105"/>
    </location>
</feature>
<feature type="non-terminal residue" evidence="2">
    <location>
        <position position="1"/>
    </location>
</feature>
<organism evidence="2 3">
    <name type="scientific">Porites evermanni</name>
    <dbReference type="NCBI Taxonomy" id="104178"/>
    <lineage>
        <taxon>Eukaryota</taxon>
        <taxon>Metazoa</taxon>
        <taxon>Cnidaria</taxon>
        <taxon>Anthozoa</taxon>
        <taxon>Hexacorallia</taxon>
        <taxon>Scleractinia</taxon>
        <taxon>Fungiina</taxon>
        <taxon>Poritidae</taxon>
        <taxon>Porites</taxon>
    </lineage>
</organism>
<protein>
    <submittedName>
        <fullName evidence="2">Uncharacterized protein</fullName>
    </submittedName>
</protein>
<gene>
    <name evidence="2" type="ORF">PEVE_00024110</name>
</gene>
<keyword evidence="3" id="KW-1185">Reference proteome</keyword>
<comment type="caution">
    <text evidence="2">The sequence shown here is derived from an EMBL/GenBank/DDBJ whole genome shotgun (WGS) entry which is preliminary data.</text>
</comment>
<dbReference type="EMBL" id="CALNXI010003213">
    <property type="protein sequence ID" value="CAH3192539.1"/>
    <property type="molecule type" value="Genomic_DNA"/>
</dbReference>
<sequence>LVNRAHVSTGSTPSKEKKRAKRSHSTAIRKTLFQRSESSNEPSPNRKTSLVNRAHVSTGSTPSKEKKRAKRSHSTAIRKTLFQRSESSNEPSPNRKVSKEISKPKCHVVSPLRKSPVKKHKWAFQEERALVEFVGLSKMDPKYNVTSTEWPGFRESHSFWSEAARHIQESTFANFLLSNNRVRGRVCTYLKGRFRSLEVAEETYNLTLSDALAEVTVDHPKQRRNNNTCSLLSIKLFQILQDLPCLDAVKLEKIVDASFLELALRAGINTNPGNFASLSAKAMKLLQSLGKTNLTMCSEFPSRFNRLFWGPMWSGLPKQQHGFPLAVSITTAILRPTSARPNVAAPRTRTLQKHTASSCDFTDKPELQILRFFTHRLTAAEQEYEKKFNAPTTSEELLKTLCWEHVEFNTLLQQAQSFIGGMSYCCRYETMISCLDPHAPRVEDVHTALCNIEKDSLTYLRNLFVKKRQPGATHVLLFLLSDERKNRKPYTMPIHYVPYKSIRDQFVRDLTVNIKTEMMRLGLKPVGTVTDGEFNSLRTQGSTRPLHLWQLIHDAKESVSYQREQVLKAMLVKIGASPPPPPPPPTRPSFIFHQCSYQKNPTKKKTTQHHRGVCLYHLILCCK</sequence>
<feature type="compositionally biased region" description="Polar residues" evidence="1">
    <location>
        <begin position="1"/>
        <end position="13"/>
    </location>
</feature>
<evidence type="ECO:0000313" key="2">
    <source>
        <dbReference type="EMBL" id="CAH3192539.1"/>
    </source>
</evidence>
<evidence type="ECO:0000256" key="1">
    <source>
        <dbReference type="SAM" id="MobiDB-lite"/>
    </source>
</evidence>
<accession>A0ABN8SRD7</accession>
<feature type="compositionally biased region" description="Polar residues" evidence="1">
    <location>
        <begin position="74"/>
        <end position="92"/>
    </location>
</feature>
<reference evidence="2 3" key="1">
    <citation type="submission" date="2022-05" db="EMBL/GenBank/DDBJ databases">
        <authorList>
            <consortium name="Genoscope - CEA"/>
            <person name="William W."/>
        </authorList>
    </citation>
    <scope>NUCLEOTIDE SEQUENCE [LARGE SCALE GENOMIC DNA]</scope>
</reference>
<dbReference type="Proteomes" id="UP001159427">
    <property type="component" value="Unassembled WGS sequence"/>
</dbReference>
<name>A0ABN8SRD7_9CNID</name>